<gene>
    <name evidence="2" type="ORF">PHISCL_02741</name>
</gene>
<organism evidence="2 3">
    <name type="scientific">Aspergillus sclerotialis</name>
    <dbReference type="NCBI Taxonomy" id="2070753"/>
    <lineage>
        <taxon>Eukaryota</taxon>
        <taxon>Fungi</taxon>
        <taxon>Dikarya</taxon>
        <taxon>Ascomycota</taxon>
        <taxon>Pezizomycotina</taxon>
        <taxon>Eurotiomycetes</taxon>
        <taxon>Eurotiomycetidae</taxon>
        <taxon>Eurotiales</taxon>
        <taxon>Aspergillaceae</taxon>
        <taxon>Aspergillus</taxon>
        <taxon>Aspergillus subgen. Polypaecilum</taxon>
    </lineage>
</organism>
<sequence length="221" mass="25527">MDLTLKQIKDDVTWRYLIIAPTMETIDEWFRALQERIGCEHIIRVSPEFYAHDPGKVDLGRSTFTGREVPQFMNKMMFILLHDVGGRIFTTFSNNLVVDHTSGNTFYIRSKSDPRVFWQERCGKIYASQWGRTRFRICINDKKHEHDGKVMIPSDSISITLAHDDNAFIGTERGGGLIIDQHGLNLTLGDFNKIFVSTYSDHDNNRIIRHVHGGEEWELVA</sequence>
<reference evidence="3" key="1">
    <citation type="submission" date="2017-02" db="EMBL/GenBank/DDBJ databases">
        <authorList>
            <person name="Tafer H."/>
            <person name="Lopandic K."/>
        </authorList>
    </citation>
    <scope>NUCLEOTIDE SEQUENCE [LARGE SCALE GENOMIC DNA]</scope>
    <source>
        <strain evidence="3">CBS 366.77</strain>
    </source>
</reference>
<proteinExistence type="predicted"/>
<protein>
    <recommendedName>
        <fullName evidence="1">PH domain-containing protein</fullName>
    </recommendedName>
</protein>
<feature type="domain" description="PH" evidence="1">
    <location>
        <begin position="1"/>
        <end position="38"/>
    </location>
</feature>
<dbReference type="EMBL" id="MVGC01000064">
    <property type="protein sequence ID" value="RJE24909.1"/>
    <property type="molecule type" value="Genomic_DNA"/>
</dbReference>
<name>A0A3A2ZNX1_9EURO</name>
<comment type="caution">
    <text evidence="2">The sequence shown here is derived from an EMBL/GenBank/DDBJ whole genome shotgun (WGS) entry which is preliminary data.</text>
</comment>
<dbReference type="Proteomes" id="UP000266188">
    <property type="component" value="Unassembled WGS sequence"/>
</dbReference>
<dbReference type="PROSITE" id="PS50003">
    <property type="entry name" value="PH_DOMAIN"/>
    <property type="match status" value="1"/>
</dbReference>
<dbReference type="InterPro" id="IPR001849">
    <property type="entry name" value="PH_domain"/>
</dbReference>
<keyword evidence="3" id="KW-1185">Reference proteome</keyword>
<evidence type="ECO:0000313" key="3">
    <source>
        <dbReference type="Proteomes" id="UP000266188"/>
    </source>
</evidence>
<dbReference type="AlphaFoldDB" id="A0A3A2ZNX1"/>
<evidence type="ECO:0000259" key="1">
    <source>
        <dbReference type="PROSITE" id="PS50003"/>
    </source>
</evidence>
<dbReference type="OrthoDB" id="5364171at2759"/>
<accession>A0A3A2ZNX1</accession>
<evidence type="ECO:0000313" key="2">
    <source>
        <dbReference type="EMBL" id="RJE24909.1"/>
    </source>
</evidence>